<protein>
    <submittedName>
        <fullName evidence="2">Nucleolar protein 5-2</fullName>
    </submittedName>
</protein>
<feature type="domain" description="Nucleolar protein 58/56 N-terminal" evidence="1">
    <location>
        <begin position="3"/>
        <end position="66"/>
    </location>
</feature>
<dbReference type="InterPro" id="IPR045056">
    <property type="entry name" value="Nop56/Nop58"/>
</dbReference>
<evidence type="ECO:0000313" key="2">
    <source>
        <dbReference type="EMBL" id="KAL1200059.1"/>
    </source>
</evidence>
<dbReference type="InterPro" id="IPR012974">
    <property type="entry name" value="NOP58/56_N"/>
</dbReference>
<evidence type="ECO:0000259" key="1">
    <source>
        <dbReference type="Pfam" id="PF08156"/>
    </source>
</evidence>
<dbReference type="Pfam" id="PF08156">
    <property type="entry name" value="NOP5NT"/>
    <property type="match status" value="1"/>
</dbReference>
<sequence>MMMLVETPDRFFLFKVLDEDKVCNLKDLAEAFKSPALARKVVELKQSMIFQDTSAALHAATRLVKGVPTDGLCDFLKDHCEIDSLGVADARFGNSIFETLNITCLSTRLVMELIKTVKSQFQAFSEINVAHIRSCLSHSFARHNMLFNPDKV</sequence>
<comment type="caution">
    <text evidence="2">The sequence shown here is derived from an EMBL/GenBank/DDBJ whole genome shotgun (WGS) entry which is preliminary data.</text>
</comment>
<evidence type="ECO:0000313" key="3">
    <source>
        <dbReference type="Proteomes" id="UP001558713"/>
    </source>
</evidence>
<dbReference type="EMBL" id="JBANAX010000633">
    <property type="protein sequence ID" value="KAL1200059.1"/>
    <property type="molecule type" value="Genomic_DNA"/>
</dbReference>
<keyword evidence="3" id="KW-1185">Reference proteome</keyword>
<dbReference type="PANTHER" id="PTHR10894:SF1">
    <property type="entry name" value="NUCLEOLAR PROTEIN 58"/>
    <property type="match status" value="1"/>
</dbReference>
<dbReference type="PANTHER" id="PTHR10894">
    <property type="entry name" value="NUCLEOLAR PROTEIN 5 NUCLEOLAR PROTEIN NOP5 NOP58"/>
    <property type="match status" value="1"/>
</dbReference>
<reference evidence="2 3" key="1">
    <citation type="submission" date="2024-04" db="EMBL/GenBank/DDBJ databases">
        <title>Genome assembly C_amara_ONT_v2.</title>
        <authorList>
            <person name="Yant L."/>
            <person name="Moore C."/>
            <person name="Slenker M."/>
        </authorList>
    </citation>
    <scope>NUCLEOTIDE SEQUENCE [LARGE SCALE GENOMIC DNA]</scope>
    <source>
        <tissue evidence="2">Leaf</tissue>
    </source>
</reference>
<proteinExistence type="predicted"/>
<accession>A0ABD0ZZZ1</accession>
<dbReference type="Proteomes" id="UP001558713">
    <property type="component" value="Unassembled WGS sequence"/>
</dbReference>
<gene>
    <name evidence="2" type="ORF">V5N11_030285</name>
</gene>
<name>A0ABD0ZZZ1_CARAN</name>
<dbReference type="AlphaFoldDB" id="A0ABD0ZZZ1"/>
<organism evidence="2 3">
    <name type="scientific">Cardamine amara subsp. amara</name>
    <dbReference type="NCBI Taxonomy" id="228776"/>
    <lineage>
        <taxon>Eukaryota</taxon>
        <taxon>Viridiplantae</taxon>
        <taxon>Streptophyta</taxon>
        <taxon>Embryophyta</taxon>
        <taxon>Tracheophyta</taxon>
        <taxon>Spermatophyta</taxon>
        <taxon>Magnoliopsida</taxon>
        <taxon>eudicotyledons</taxon>
        <taxon>Gunneridae</taxon>
        <taxon>Pentapetalae</taxon>
        <taxon>rosids</taxon>
        <taxon>malvids</taxon>
        <taxon>Brassicales</taxon>
        <taxon>Brassicaceae</taxon>
        <taxon>Cardamineae</taxon>
        <taxon>Cardamine</taxon>
    </lineage>
</organism>